<reference evidence="12" key="1">
    <citation type="submission" date="2021-01" db="UniProtKB">
        <authorList>
            <consortium name="EnsemblMetazoa"/>
        </authorList>
    </citation>
    <scope>IDENTIFICATION</scope>
</reference>
<keyword evidence="3" id="KW-0808">Transferase</keyword>
<dbReference type="FunFam" id="3.90.550.10:FF:000229">
    <property type="entry name" value="Glycosyltransferase-like protein LARGE"/>
    <property type="match status" value="1"/>
</dbReference>
<keyword evidence="7" id="KW-0333">Golgi apparatus</keyword>
<name>A0A7M7KL19_VARDE</name>
<dbReference type="AlphaFoldDB" id="A0A7M7KL19"/>
<dbReference type="EnsemblMetazoa" id="XM_022812638">
    <property type="protein sequence ID" value="XP_022668373"/>
    <property type="gene ID" value="LOC111253361"/>
</dbReference>
<feature type="chain" id="PRO_5036207291" evidence="11">
    <location>
        <begin position="25"/>
        <end position="726"/>
    </location>
</feature>
<dbReference type="KEGG" id="vde:111253361"/>
<dbReference type="EnsemblMetazoa" id="XM_022812636">
    <property type="protein sequence ID" value="XP_022668371"/>
    <property type="gene ID" value="LOC111253361"/>
</dbReference>
<protein>
    <submittedName>
        <fullName evidence="12">Uncharacterized protein</fullName>
    </submittedName>
</protein>
<accession>A0A7M7KL19</accession>
<evidence type="ECO:0000256" key="8">
    <source>
        <dbReference type="ARBA" id="ARBA00023136"/>
    </source>
</evidence>
<keyword evidence="11" id="KW-0732">Signal</keyword>
<dbReference type="GO" id="GO:0000139">
    <property type="term" value="C:Golgi membrane"/>
    <property type="evidence" value="ECO:0007669"/>
    <property type="project" value="UniProtKB-SubCell"/>
</dbReference>
<dbReference type="GO" id="GO:0035269">
    <property type="term" value="P:protein O-linked glycosylation via mannose"/>
    <property type="evidence" value="ECO:0007669"/>
    <property type="project" value="TreeGrafter"/>
</dbReference>
<keyword evidence="13" id="KW-1185">Reference proteome</keyword>
<keyword evidence="6" id="KW-1133">Transmembrane helix</keyword>
<feature type="coiled-coil region" evidence="10">
    <location>
        <begin position="33"/>
        <end position="60"/>
    </location>
</feature>
<dbReference type="OrthoDB" id="411524at2759"/>
<proteinExistence type="predicted"/>
<evidence type="ECO:0000313" key="12">
    <source>
        <dbReference type="EnsemblMetazoa" id="XP_022668371"/>
    </source>
</evidence>
<evidence type="ECO:0000256" key="11">
    <source>
        <dbReference type="SAM" id="SignalP"/>
    </source>
</evidence>
<dbReference type="GO" id="GO:0042285">
    <property type="term" value="F:xylosyltransferase activity"/>
    <property type="evidence" value="ECO:0007669"/>
    <property type="project" value="UniProtKB-ARBA"/>
</dbReference>
<dbReference type="PANTHER" id="PTHR12270:SF25">
    <property type="entry name" value="GLYCOSYLTRANSFERASE-LIKE PROTEIN LARGE"/>
    <property type="match status" value="1"/>
</dbReference>
<dbReference type="RefSeq" id="XP_022668371.1">
    <property type="nucleotide sequence ID" value="XM_022812636.1"/>
</dbReference>
<dbReference type="CDD" id="cd06431">
    <property type="entry name" value="GT8_LARGE_C"/>
    <property type="match status" value="1"/>
</dbReference>
<comment type="subcellular location">
    <subcellularLocation>
        <location evidence="1">Golgi apparatus membrane</location>
        <topology evidence="1">Single-pass type II membrane protein</topology>
    </subcellularLocation>
</comment>
<dbReference type="PANTHER" id="PTHR12270">
    <property type="entry name" value="GLYCOSYLTRANSFERASE-RELATED"/>
    <property type="match status" value="1"/>
</dbReference>
<dbReference type="InterPro" id="IPR002495">
    <property type="entry name" value="Glyco_trans_8"/>
</dbReference>
<keyword evidence="4" id="KW-0812">Transmembrane</keyword>
<evidence type="ECO:0000256" key="5">
    <source>
        <dbReference type="ARBA" id="ARBA00022968"/>
    </source>
</evidence>
<dbReference type="GO" id="GO:0015020">
    <property type="term" value="F:glucuronosyltransferase activity"/>
    <property type="evidence" value="ECO:0007669"/>
    <property type="project" value="TreeGrafter"/>
</dbReference>
<keyword evidence="10" id="KW-0175">Coiled coil</keyword>
<evidence type="ECO:0000256" key="2">
    <source>
        <dbReference type="ARBA" id="ARBA00022676"/>
    </source>
</evidence>
<evidence type="ECO:0000256" key="6">
    <source>
        <dbReference type="ARBA" id="ARBA00022989"/>
    </source>
</evidence>
<dbReference type="RefSeq" id="XP_022668370.1">
    <property type="nucleotide sequence ID" value="XM_022812635.1"/>
</dbReference>
<evidence type="ECO:0000256" key="9">
    <source>
        <dbReference type="ARBA" id="ARBA00023180"/>
    </source>
</evidence>
<evidence type="ECO:0000256" key="10">
    <source>
        <dbReference type="SAM" id="Coils"/>
    </source>
</evidence>
<dbReference type="EnsemblMetazoa" id="XM_022812637">
    <property type="protein sequence ID" value="XP_022668372"/>
    <property type="gene ID" value="LOC111253361"/>
</dbReference>
<dbReference type="RefSeq" id="XP_022668373.1">
    <property type="nucleotide sequence ID" value="XM_022812638.1"/>
</dbReference>
<dbReference type="InParanoid" id="A0A7M7KL19"/>
<keyword evidence="8" id="KW-0472">Membrane</keyword>
<evidence type="ECO:0000313" key="13">
    <source>
        <dbReference type="Proteomes" id="UP000594260"/>
    </source>
</evidence>
<evidence type="ECO:0000256" key="7">
    <source>
        <dbReference type="ARBA" id="ARBA00023034"/>
    </source>
</evidence>
<dbReference type="Pfam" id="PF01501">
    <property type="entry name" value="Glyco_transf_8"/>
    <property type="match status" value="1"/>
</dbReference>
<evidence type="ECO:0000256" key="3">
    <source>
        <dbReference type="ARBA" id="ARBA00022679"/>
    </source>
</evidence>
<dbReference type="EnsemblMetazoa" id="XM_022812635">
    <property type="protein sequence ID" value="XP_022668370"/>
    <property type="gene ID" value="LOC111253361"/>
</dbReference>
<sequence>MRSLPRRLGLSVVLCVSLLSLWKSFSVDRLVGARRATSAQQQQQEQIRQLEARSQLLRRELHECYGQLLNLQRANDSSQSSAARALKCQVIHVSIVSAGYKSTRSLVTLIKSVLFYRKNPLHLHLVTDSVAHNILSILFSTWEIPQVEYSFYLTDKLAKDVNWIPNKHYSGIYGLMKLVLTKALPQSLAKTIVLDTDVTFACDIAQLWRLFDSFGPKHAIALVENQSDWYLGKLWKHHKPWPALGRGFNTGVILLHLGKLRSLGWDDLWRHVAERELSSMYFTSLADQDIFNAVINSYPTMLLQLPCQWNVQLGDNTLSEFCYSEVEDLKVIHWNSPKKLRVKNKHVQYFRNMYLTFLEYDGNLLRRELISCNRSSTLEGVMAPSSRDQLQGLDEDDPCYEFRRGNITRYRTHLYYMEFDYESTQDDVTLVTQLSMDRLQMVEALCKHWPGPISLALYLSDSEVQQFLAFTLNSEVLSKRRNIGYHIVYRDGPLYPVNQLRNVALEQARSPFVFLTDIDFLPVVGLYETLRNYIRLLRMDTPRDQQMESIQQQPPNRALVVPAFETHRYRVEFPHSKAELLKMLDEGHVFTFRHDVWCAGHAATDFAKWKTATTPYEVGWQPHFEPYVVVRKDVIRFDTRFLGFGWNKVSHAMELHAQGYVFTVLPNAFVVHLPHAPSLDIARFRSSKKYRSCLKTLKNEFVAHINRKYGKQLTADPEPGQQIRCT</sequence>
<dbReference type="Pfam" id="PF13896">
    <property type="entry name" value="Glyco_transf_49"/>
    <property type="match status" value="2"/>
</dbReference>
<dbReference type="RefSeq" id="XP_022668372.1">
    <property type="nucleotide sequence ID" value="XM_022812637.1"/>
</dbReference>
<dbReference type="Proteomes" id="UP000594260">
    <property type="component" value="Unplaced"/>
</dbReference>
<organism evidence="12 13">
    <name type="scientific">Varroa destructor</name>
    <name type="common">Honeybee mite</name>
    <dbReference type="NCBI Taxonomy" id="109461"/>
    <lineage>
        <taxon>Eukaryota</taxon>
        <taxon>Metazoa</taxon>
        <taxon>Ecdysozoa</taxon>
        <taxon>Arthropoda</taxon>
        <taxon>Chelicerata</taxon>
        <taxon>Arachnida</taxon>
        <taxon>Acari</taxon>
        <taxon>Parasitiformes</taxon>
        <taxon>Mesostigmata</taxon>
        <taxon>Gamasina</taxon>
        <taxon>Dermanyssoidea</taxon>
        <taxon>Varroidae</taxon>
        <taxon>Varroa</taxon>
    </lineage>
</organism>
<evidence type="ECO:0000256" key="4">
    <source>
        <dbReference type="ARBA" id="ARBA00022692"/>
    </source>
</evidence>
<keyword evidence="2" id="KW-0328">Glycosyltransferase</keyword>
<evidence type="ECO:0000256" key="1">
    <source>
        <dbReference type="ARBA" id="ARBA00004323"/>
    </source>
</evidence>
<dbReference type="FunFam" id="3.90.550.10:FF:000016">
    <property type="entry name" value="LARGE xylosyl- and glucuronyltransferase 2"/>
    <property type="match status" value="1"/>
</dbReference>
<dbReference type="InterPro" id="IPR051292">
    <property type="entry name" value="Xyl/GlcA_transferase"/>
</dbReference>
<dbReference type="GeneID" id="111253361"/>
<dbReference type="InterPro" id="IPR029044">
    <property type="entry name" value="Nucleotide-diphossugar_trans"/>
</dbReference>
<keyword evidence="5" id="KW-0735">Signal-anchor</keyword>
<dbReference type="OMA" id="LPCIWNV"/>
<keyword evidence="9" id="KW-0325">Glycoprotein</keyword>
<feature type="signal peptide" evidence="11">
    <location>
        <begin position="1"/>
        <end position="24"/>
    </location>
</feature>
<dbReference type="SUPFAM" id="SSF53448">
    <property type="entry name" value="Nucleotide-diphospho-sugar transferases"/>
    <property type="match status" value="2"/>
</dbReference>
<dbReference type="Gene3D" id="3.90.550.10">
    <property type="entry name" value="Spore Coat Polysaccharide Biosynthesis Protein SpsA, Chain A"/>
    <property type="match status" value="2"/>
</dbReference>